<dbReference type="PRINTS" id="PR00069">
    <property type="entry name" value="ALDKETRDTASE"/>
</dbReference>
<protein>
    <submittedName>
        <fullName evidence="7">Aldo/keto reductase family oxidoreductase</fullName>
        <ecNumber evidence="7">1.1.-.-</ecNumber>
        <ecNumber evidence="7">1.1.1.-</ecNumber>
    </submittedName>
</protein>
<gene>
    <name evidence="7" type="primary">yvgN_2</name>
    <name evidence="7" type="ORF">NCTC4824_03084</name>
</gene>
<feature type="active site" description="Proton donor" evidence="3">
    <location>
        <position position="54"/>
    </location>
</feature>
<dbReference type="InterPro" id="IPR023210">
    <property type="entry name" value="NADP_OxRdtase_dom"/>
</dbReference>
<dbReference type="InterPro" id="IPR020471">
    <property type="entry name" value="AKR"/>
</dbReference>
<dbReference type="PANTHER" id="PTHR43827:SF1">
    <property type="entry name" value="2,5-DIKETO-D-GLUCONIC ACID REDUCTASE"/>
    <property type="match status" value="1"/>
</dbReference>
<dbReference type="Gene3D" id="3.20.20.100">
    <property type="entry name" value="NADP-dependent oxidoreductase domain"/>
    <property type="match status" value="1"/>
</dbReference>
<evidence type="ECO:0000256" key="5">
    <source>
        <dbReference type="PIRSR" id="PIRSR000097-3"/>
    </source>
</evidence>
<reference evidence="7 8" key="1">
    <citation type="submission" date="2018-06" db="EMBL/GenBank/DDBJ databases">
        <authorList>
            <consortium name="Pathogen Informatics"/>
            <person name="Doyle S."/>
        </authorList>
    </citation>
    <scope>NUCLEOTIDE SEQUENCE [LARGE SCALE GENOMIC DNA]</scope>
    <source>
        <strain evidence="7 8">NCTC4824</strain>
    </source>
</reference>
<keyword evidence="8" id="KW-1185">Reference proteome</keyword>
<evidence type="ECO:0000256" key="3">
    <source>
        <dbReference type="PIRSR" id="PIRSR000097-1"/>
    </source>
</evidence>
<dbReference type="KEGG" id="blen:NCTC4824_03084"/>
<evidence type="ECO:0000259" key="6">
    <source>
        <dbReference type="Pfam" id="PF00248"/>
    </source>
</evidence>
<dbReference type="InterPro" id="IPR018170">
    <property type="entry name" value="Aldo/ket_reductase_CS"/>
</dbReference>
<dbReference type="RefSeq" id="WP_066146342.1">
    <property type="nucleotide sequence ID" value="NZ_CBCSGM010000001.1"/>
</dbReference>
<evidence type="ECO:0000313" key="7">
    <source>
        <dbReference type="EMBL" id="SQI61167.1"/>
    </source>
</evidence>
<dbReference type="PIRSF" id="PIRSF000097">
    <property type="entry name" value="AKR"/>
    <property type="match status" value="1"/>
</dbReference>
<dbReference type="InterPro" id="IPR036812">
    <property type="entry name" value="NAD(P)_OxRdtase_dom_sf"/>
</dbReference>
<dbReference type="EC" id="1.1.-.-" evidence="7"/>
<evidence type="ECO:0000313" key="8">
    <source>
        <dbReference type="Proteomes" id="UP000249134"/>
    </source>
</evidence>
<evidence type="ECO:0000256" key="2">
    <source>
        <dbReference type="ARBA" id="ARBA00023002"/>
    </source>
</evidence>
<keyword evidence="2 7" id="KW-0560">Oxidoreductase</keyword>
<dbReference type="Pfam" id="PF00248">
    <property type="entry name" value="Aldo_ket_red"/>
    <property type="match status" value="1"/>
</dbReference>
<accession>A0A2X4W929</accession>
<dbReference type="STRING" id="1348624.GCA_001591545_03927"/>
<dbReference type="PANTHER" id="PTHR43827">
    <property type="entry name" value="2,5-DIKETO-D-GLUCONIC ACID REDUCTASE"/>
    <property type="match status" value="1"/>
</dbReference>
<dbReference type="AlphaFoldDB" id="A0A2X4W929"/>
<dbReference type="SUPFAM" id="SSF51430">
    <property type="entry name" value="NAD(P)-linked oxidoreductase"/>
    <property type="match status" value="1"/>
</dbReference>
<comment type="similarity">
    <text evidence="1">Belongs to the aldo/keto reductase family.</text>
</comment>
<evidence type="ECO:0000256" key="4">
    <source>
        <dbReference type="PIRSR" id="PIRSR000097-2"/>
    </source>
</evidence>
<evidence type="ECO:0000256" key="1">
    <source>
        <dbReference type="ARBA" id="ARBA00007905"/>
    </source>
</evidence>
<feature type="binding site" evidence="4">
    <location>
        <position position="112"/>
    </location>
    <ligand>
        <name>substrate</name>
    </ligand>
</feature>
<feature type="site" description="Lowers pKa of active site Tyr" evidence="5">
    <location>
        <position position="79"/>
    </location>
</feature>
<dbReference type="Proteomes" id="UP000249134">
    <property type="component" value="Chromosome 1"/>
</dbReference>
<dbReference type="FunFam" id="3.20.20.100:FF:000015">
    <property type="entry name" value="Oxidoreductase, aldo/keto reductase family"/>
    <property type="match status" value="1"/>
</dbReference>
<proteinExistence type="inferred from homology"/>
<name>A0A2X4W929_LEDLE</name>
<dbReference type="EC" id="1.1.1.-" evidence="7"/>
<feature type="domain" description="NADP-dependent oxidoreductase" evidence="6">
    <location>
        <begin position="20"/>
        <end position="262"/>
    </location>
</feature>
<dbReference type="PROSITE" id="PS00062">
    <property type="entry name" value="ALDOKETO_REDUCTASE_2"/>
    <property type="match status" value="1"/>
</dbReference>
<dbReference type="EMBL" id="LS483476">
    <property type="protein sequence ID" value="SQI61167.1"/>
    <property type="molecule type" value="Genomic_DNA"/>
</dbReference>
<sequence length="276" mass="32111">MVKNLQDKLKLHNGIEMPYIGLGVFQMKEKEESLAAIKSAIHQGYKSIDTAQLYENEDIVGRAVRESGVPRKDLFITTKVWNENQGYDSTLKAFETSLKELNMDYVDLYLIHWPVKEKYLDTWRALERLYDEKMIRAIGVSNFQIHHLEDLAVNSNIKPVINQVELHPRFTQEPLREYCLGEGIAVEAWAPLGQGRLLEEPTIEHLAEKHQKTTAQIILRWHLQNGIIIIPKSVREERIKENVNLFDFELTLKEMNELNALNLNERFGPDPDNFDF</sequence>
<dbReference type="GO" id="GO:0016491">
    <property type="term" value="F:oxidoreductase activity"/>
    <property type="evidence" value="ECO:0007669"/>
    <property type="project" value="UniProtKB-KW"/>
</dbReference>
<organism evidence="7 8">
    <name type="scientific">Lederbergia lenta</name>
    <name type="common">Bacillus lentus</name>
    <dbReference type="NCBI Taxonomy" id="1467"/>
    <lineage>
        <taxon>Bacteria</taxon>
        <taxon>Bacillati</taxon>
        <taxon>Bacillota</taxon>
        <taxon>Bacilli</taxon>
        <taxon>Bacillales</taxon>
        <taxon>Bacillaceae</taxon>
        <taxon>Lederbergia</taxon>
    </lineage>
</organism>